<dbReference type="Proteomes" id="UP000247389">
    <property type="component" value="Unassembled WGS sequence"/>
</dbReference>
<dbReference type="EMBL" id="QICM01000016">
    <property type="protein sequence ID" value="PXV64784.1"/>
    <property type="molecule type" value="Genomic_DNA"/>
</dbReference>
<dbReference type="GO" id="GO:0031470">
    <property type="term" value="C:carboxysome"/>
    <property type="evidence" value="ECO:0007669"/>
    <property type="project" value="UniProtKB-SubCell"/>
</dbReference>
<keyword evidence="3" id="KW-1283">Bacterial microcompartment</keyword>
<evidence type="ECO:0000313" key="9">
    <source>
        <dbReference type="Proteomes" id="UP000324896"/>
    </source>
</evidence>
<protein>
    <submittedName>
        <fullName evidence="5">Ethanolamine utilization protein EutN</fullName>
    </submittedName>
</protein>
<evidence type="ECO:0000313" key="8">
    <source>
        <dbReference type="Proteomes" id="UP000295758"/>
    </source>
</evidence>
<proteinExistence type="predicted"/>
<evidence type="ECO:0000256" key="1">
    <source>
        <dbReference type="ARBA" id="ARBA00023587"/>
    </source>
</evidence>
<dbReference type="InterPro" id="IPR004992">
    <property type="entry name" value="EutN_CcmL"/>
</dbReference>
<dbReference type="Proteomes" id="UP000324896">
    <property type="component" value="Unassembled WGS sequence"/>
</dbReference>
<dbReference type="Pfam" id="PF03319">
    <property type="entry name" value="EutN_CcmL"/>
    <property type="match status" value="1"/>
</dbReference>
<sequence>MFTAKVVGNVVATQKDESLRGSKLLVIKPLFGKAKKEDCFVAIDIVGAGVGERVLVAKGSAARKADQFSDSPIDMAIVGIIDDIELDESEF</sequence>
<dbReference type="PROSITE" id="PS51932">
    <property type="entry name" value="BMV"/>
    <property type="match status" value="1"/>
</dbReference>
<dbReference type="PANTHER" id="PTHR36539">
    <property type="entry name" value="ETHANOLAMINE UTILIZATION PROTEIN EUTN"/>
    <property type="match status" value="1"/>
</dbReference>
<dbReference type="CDD" id="cd01614">
    <property type="entry name" value="EutN_CcmL"/>
    <property type="match status" value="1"/>
</dbReference>
<dbReference type="AlphaFoldDB" id="A0A1G6L4Z9"/>
<keyword evidence="2" id="KW-1282">Carboxysome</keyword>
<dbReference type="EMBL" id="FMYT01000005">
    <property type="protein sequence ID" value="SDC38211.1"/>
    <property type="molecule type" value="Genomic_DNA"/>
</dbReference>
<organism evidence="5 9">
    <name type="scientific">Halanaerobium congolense</name>
    <dbReference type="NCBI Taxonomy" id="54121"/>
    <lineage>
        <taxon>Bacteria</taxon>
        <taxon>Bacillati</taxon>
        <taxon>Bacillota</taxon>
        <taxon>Clostridia</taxon>
        <taxon>Halanaerobiales</taxon>
        <taxon>Halanaerobiaceae</taxon>
        <taxon>Halanaerobium</taxon>
    </lineage>
</organism>
<reference evidence="6 8" key="3">
    <citation type="submission" date="2019-03" db="EMBL/GenBank/DDBJ databases">
        <title>Deep subsurface shale carbon reservoir microbial communities from Ohio and West Virginia, USA.</title>
        <authorList>
            <person name="Wrighton K."/>
        </authorList>
    </citation>
    <scope>NUCLEOTIDE SEQUENCE [LARGE SCALE GENOMIC DNA]</scope>
    <source>
        <strain evidence="6 8">UTICA-S4D12</strain>
    </source>
</reference>
<evidence type="ECO:0000313" key="7">
    <source>
        <dbReference type="Proteomes" id="UP000247389"/>
    </source>
</evidence>
<evidence type="ECO:0000313" key="4">
    <source>
        <dbReference type="EMBL" id="PXV64784.1"/>
    </source>
</evidence>
<dbReference type="EMBL" id="SOAA01000001">
    <property type="protein sequence ID" value="TDS35360.1"/>
    <property type="molecule type" value="Genomic_DNA"/>
</dbReference>
<evidence type="ECO:0000256" key="2">
    <source>
        <dbReference type="ARBA" id="ARBA00023669"/>
    </source>
</evidence>
<comment type="subcellular location">
    <subcellularLocation>
        <location evidence="1">Carboxysome</location>
    </subcellularLocation>
</comment>
<evidence type="ECO:0000256" key="3">
    <source>
        <dbReference type="ARBA" id="ARBA00024446"/>
    </source>
</evidence>
<dbReference type="SUPFAM" id="SSF159133">
    <property type="entry name" value="EutN/CcmL-like"/>
    <property type="match status" value="1"/>
</dbReference>
<reference evidence="5 9" key="1">
    <citation type="submission" date="2016-10" db="EMBL/GenBank/DDBJ databases">
        <authorList>
            <person name="Varghese N."/>
            <person name="Submissions S."/>
        </authorList>
    </citation>
    <scope>NUCLEOTIDE SEQUENCE [LARGE SCALE GENOMIC DNA]</scope>
    <source>
        <strain evidence="5 9">WG10</strain>
    </source>
</reference>
<dbReference type="Proteomes" id="UP000295758">
    <property type="component" value="Unassembled WGS sequence"/>
</dbReference>
<name>A0A1G6L4Z9_9FIRM</name>
<dbReference type="RefSeq" id="WP_089722947.1">
    <property type="nucleotide sequence ID" value="NZ_FMYT01000005.1"/>
</dbReference>
<gene>
    <name evidence="6" type="ORF">BY453_10178</name>
    <name evidence="4" type="ORF">C8C78_11620</name>
    <name evidence="5" type="ORF">SAMN04488597_105113</name>
</gene>
<dbReference type="Gene3D" id="2.40.50.220">
    <property type="entry name" value="EutN/Ccml"/>
    <property type="match status" value="1"/>
</dbReference>
<accession>A0A1G6L4Z9</accession>
<dbReference type="PANTHER" id="PTHR36539:SF1">
    <property type="entry name" value="BACTERIAL MICROCOMPARTMENT SHELL VERTEX PROTEIN EUTN"/>
    <property type="match status" value="1"/>
</dbReference>
<reference evidence="4 7" key="2">
    <citation type="submission" date="2018-04" db="EMBL/GenBank/DDBJ databases">
        <title>Subsurface microbial communities from deep shales in Ohio and West Virginia, USA.</title>
        <authorList>
            <person name="Wrighton K."/>
        </authorList>
    </citation>
    <scope>NUCLEOTIDE SEQUENCE [LARGE SCALE GENOMIC DNA]</scope>
    <source>
        <strain evidence="4 7">MSL28</strain>
    </source>
</reference>
<evidence type="ECO:0000313" key="6">
    <source>
        <dbReference type="EMBL" id="TDS35360.1"/>
    </source>
</evidence>
<dbReference type="InterPro" id="IPR036677">
    <property type="entry name" value="EutN_CcmL_sf"/>
</dbReference>
<evidence type="ECO:0000313" key="5">
    <source>
        <dbReference type="EMBL" id="SDC38211.1"/>
    </source>
</evidence>